<protein>
    <submittedName>
        <fullName evidence="11">Uncharacterized protein</fullName>
    </submittedName>
</protein>
<evidence type="ECO:0000256" key="6">
    <source>
        <dbReference type="ARBA" id="ARBA00022989"/>
    </source>
</evidence>
<organism evidence="11 12">
    <name type="scientific">Pleodorina starrii</name>
    <dbReference type="NCBI Taxonomy" id="330485"/>
    <lineage>
        <taxon>Eukaryota</taxon>
        <taxon>Viridiplantae</taxon>
        <taxon>Chlorophyta</taxon>
        <taxon>core chlorophytes</taxon>
        <taxon>Chlorophyceae</taxon>
        <taxon>CS clade</taxon>
        <taxon>Chlamydomonadales</taxon>
        <taxon>Volvocaceae</taxon>
        <taxon>Pleodorina</taxon>
    </lineage>
</organism>
<feature type="region of interest" description="Disordered" evidence="9">
    <location>
        <begin position="44"/>
        <end position="125"/>
    </location>
</feature>
<keyword evidence="12" id="KW-1185">Reference proteome</keyword>
<feature type="transmembrane region" description="Helical" evidence="10">
    <location>
        <begin position="484"/>
        <end position="505"/>
    </location>
</feature>
<feature type="transmembrane region" description="Helical" evidence="10">
    <location>
        <begin position="770"/>
        <end position="791"/>
    </location>
</feature>
<comment type="similarity">
    <text evidence="2">Belongs to the mitochondrial carrier (TC 2.A.29) family.</text>
</comment>
<keyword evidence="7 8" id="KW-0472">Membrane</keyword>
<dbReference type="EMBL" id="BRXU01000023">
    <property type="protein sequence ID" value="GLC58549.1"/>
    <property type="molecule type" value="Genomic_DNA"/>
</dbReference>
<keyword evidence="6 10" id="KW-1133">Transmembrane helix</keyword>
<dbReference type="PANTHER" id="PTHR45667">
    <property type="entry name" value="S-ADENOSYLMETHIONINE MITOCHONDRIAL CARRIER PROTEIN"/>
    <property type="match status" value="1"/>
</dbReference>
<keyword evidence="4 8" id="KW-0812">Transmembrane</keyword>
<evidence type="ECO:0000313" key="12">
    <source>
        <dbReference type="Proteomes" id="UP001165080"/>
    </source>
</evidence>
<proteinExistence type="inferred from homology"/>
<feature type="compositionally biased region" description="Basic residues" evidence="9">
    <location>
        <begin position="60"/>
        <end position="69"/>
    </location>
</feature>
<feature type="compositionally biased region" description="Low complexity" evidence="9">
    <location>
        <begin position="89"/>
        <end position="106"/>
    </location>
</feature>
<feature type="transmembrane region" description="Helical" evidence="10">
    <location>
        <begin position="811"/>
        <end position="837"/>
    </location>
</feature>
<keyword evidence="3" id="KW-0813">Transport</keyword>
<dbReference type="PROSITE" id="PS50920">
    <property type="entry name" value="SOLCAR"/>
    <property type="match status" value="3"/>
</dbReference>
<feature type="repeat" description="Solcar" evidence="8">
    <location>
        <begin position="626"/>
        <end position="708"/>
    </location>
</feature>
<feature type="region of interest" description="Disordered" evidence="9">
    <location>
        <begin position="200"/>
        <end position="238"/>
    </location>
</feature>
<evidence type="ECO:0000256" key="4">
    <source>
        <dbReference type="ARBA" id="ARBA00022692"/>
    </source>
</evidence>
<feature type="compositionally biased region" description="Low complexity" evidence="9">
    <location>
        <begin position="200"/>
        <end position="227"/>
    </location>
</feature>
<accession>A0A9W6BUD1</accession>
<dbReference type="OrthoDB" id="415315at2759"/>
<evidence type="ECO:0000256" key="9">
    <source>
        <dbReference type="SAM" id="MobiDB-lite"/>
    </source>
</evidence>
<evidence type="ECO:0000256" key="1">
    <source>
        <dbReference type="ARBA" id="ARBA00004141"/>
    </source>
</evidence>
<dbReference type="Proteomes" id="UP001165080">
    <property type="component" value="Unassembled WGS sequence"/>
</dbReference>
<evidence type="ECO:0000256" key="10">
    <source>
        <dbReference type="SAM" id="Phobius"/>
    </source>
</evidence>
<reference evidence="11 12" key="1">
    <citation type="journal article" date="2023" name="Commun. Biol.">
        <title>Reorganization of the ancestral sex-determining regions during the evolution of trioecy in Pleodorina starrii.</title>
        <authorList>
            <person name="Takahashi K."/>
            <person name="Suzuki S."/>
            <person name="Kawai-Toyooka H."/>
            <person name="Yamamoto K."/>
            <person name="Hamaji T."/>
            <person name="Ootsuki R."/>
            <person name="Yamaguchi H."/>
            <person name="Kawachi M."/>
            <person name="Higashiyama T."/>
            <person name="Nozaki H."/>
        </authorList>
    </citation>
    <scope>NUCLEOTIDE SEQUENCE [LARGE SCALE GENOMIC DNA]</scope>
    <source>
        <strain evidence="11 12">NIES-4479</strain>
    </source>
</reference>
<evidence type="ECO:0000313" key="11">
    <source>
        <dbReference type="EMBL" id="GLC58549.1"/>
    </source>
</evidence>
<sequence>MTTLLQTEVPVGSGFLHNPVFAVSGAIHVFRALENLRQAATAAAQTAAHIEDTPSSSPHLQHHQLRQPRRQQDPHQPDGVSPSRHGLGKSHPSAPASSPGSTISPPSTTPPPKAPGSDSFAPWQLQPSACDDIDASRGLPAASAPVIATGFAAVAFPSVECSPRGPPHPHPRPRPLMLDDGSWEDLAALYASALASGHATWPASSSSASSASSASSSSASSSSAEPSSEPPIDTPVHPAAHLWRPQRCALSCGGPTALHPGPLLPHHHHHHHRHCRRRSLSARHPSGPQLQLQLQQQQQQSPGPASQAGPQRDPHPESHLGPSRVTRPGQERLRCLQLLTPPLPLPYGGSGGGGGGAGAVTAGQWGSGVLPPRALAPVRWLGPCGALWGRKADGEQATRAVAAREGHPTAGSPPQWLQAAYTLAGAVSRTAAQMAIHPLDTLKTRMQVRMPTPQLQVWRAVMACAATRPRALAAWAGAAGARDLLLGLGACVAGVLPSAAIYFAAEPWVRARMGEATSADGESPLCRLTASAAAATLSALIRVPADVVKHRVQAYAYPSSAGAVRSILATRGPAGLYAGFGATLLRDAPEIVIQFTVYRKLKAVLDEHRRRSSDGDGGGGGGGGGGGAAEHLFLGGAAGAAAALATTPLDVIKTQLQCGAATSVPAAAAAVLRAGGPAALFGGLAPRLLQTTLCSALFFTCFEASKARLKDLADSAAAAAPTMAAPPPAPLPPLAAAAREVATALKPPLMFLPQQHRRNRWRRSRRHGSSAAAAAAAAAAAVAAPAGVGIWEDGECAAGGRLAPVALYAYTYAGAAAPAAAVTAAAAVATAAVPSVVQFQAA</sequence>
<evidence type="ECO:0000256" key="2">
    <source>
        <dbReference type="ARBA" id="ARBA00006375"/>
    </source>
</evidence>
<feature type="compositionally biased region" description="Low complexity" evidence="9">
    <location>
        <begin position="282"/>
        <end position="311"/>
    </location>
</feature>
<feature type="compositionally biased region" description="Basic residues" evidence="9">
    <location>
        <begin position="265"/>
        <end position="281"/>
    </location>
</feature>
<dbReference type="InterPro" id="IPR023395">
    <property type="entry name" value="MCP_dom_sf"/>
</dbReference>
<comment type="subcellular location">
    <subcellularLocation>
        <location evidence="1">Membrane</location>
        <topology evidence="1">Multi-pass membrane protein</topology>
    </subcellularLocation>
</comment>
<feature type="repeat" description="Solcar" evidence="8">
    <location>
        <begin position="414"/>
        <end position="512"/>
    </location>
</feature>
<dbReference type="InterPro" id="IPR018108">
    <property type="entry name" value="MCP_transmembrane"/>
</dbReference>
<comment type="caution">
    <text evidence="11">The sequence shown here is derived from an EMBL/GenBank/DDBJ whole genome shotgun (WGS) entry which is preliminary data.</text>
</comment>
<dbReference type="GO" id="GO:0016020">
    <property type="term" value="C:membrane"/>
    <property type="evidence" value="ECO:0007669"/>
    <property type="project" value="UniProtKB-SubCell"/>
</dbReference>
<evidence type="ECO:0000256" key="7">
    <source>
        <dbReference type="ARBA" id="ARBA00023136"/>
    </source>
</evidence>
<name>A0A9W6BUD1_9CHLO</name>
<evidence type="ECO:0000256" key="3">
    <source>
        <dbReference type="ARBA" id="ARBA00022448"/>
    </source>
</evidence>
<keyword evidence="5" id="KW-0677">Repeat</keyword>
<dbReference type="AlphaFoldDB" id="A0A9W6BUD1"/>
<gene>
    <name evidence="11" type="primary">PLEST005276</name>
    <name evidence="11" type="ORF">PLESTB_001373400</name>
</gene>
<evidence type="ECO:0000256" key="5">
    <source>
        <dbReference type="ARBA" id="ARBA00022737"/>
    </source>
</evidence>
<evidence type="ECO:0000256" key="8">
    <source>
        <dbReference type="PROSITE-ProRule" id="PRU00282"/>
    </source>
</evidence>
<feature type="region of interest" description="Disordered" evidence="9">
    <location>
        <begin position="263"/>
        <end position="330"/>
    </location>
</feature>
<feature type="repeat" description="Solcar" evidence="8">
    <location>
        <begin position="522"/>
        <end position="604"/>
    </location>
</feature>
<dbReference type="Gene3D" id="1.50.40.10">
    <property type="entry name" value="Mitochondrial carrier domain"/>
    <property type="match status" value="2"/>
</dbReference>
<dbReference type="Pfam" id="PF00153">
    <property type="entry name" value="Mito_carr"/>
    <property type="match status" value="3"/>
</dbReference>
<dbReference type="SUPFAM" id="SSF103506">
    <property type="entry name" value="Mitochondrial carrier"/>
    <property type="match status" value="1"/>
</dbReference>
<feature type="compositionally biased region" description="Low complexity" evidence="9">
    <location>
        <begin position="44"/>
        <end position="59"/>
    </location>
</feature>